<dbReference type="Proteomes" id="UP000054845">
    <property type="component" value="Unassembled WGS sequence"/>
</dbReference>
<dbReference type="EMBL" id="CCYA01000147">
    <property type="protein sequence ID" value="CEH12278.1"/>
    <property type="molecule type" value="Genomic_DNA"/>
</dbReference>
<protein>
    <submittedName>
        <fullName evidence="2">Uncharacterized protein</fullName>
    </submittedName>
</protein>
<organism evidence="2 3">
    <name type="scientific">Ceraceosorus bombacis</name>
    <dbReference type="NCBI Taxonomy" id="401625"/>
    <lineage>
        <taxon>Eukaryota</taxon>
        <taxon>Fungi</taxon>
        <taxon>Dikarya</taxon>
        <taxon>Basidiomycota</taxon>
        <taxon>Ustilaginomycotina</taxon>
        <taxon>Exobasidiomycetes</taxon>
        <taxon>Ceraceosorales</taxon>
        <taxon>Ceraceosoraceae</taxon>
        <taxon>Ceraceosorus</taxon>
    </lineage>
</organism>
<evidence type="ECO:0000313" key="2">
    <source>
        <dbReference type="EMBL" id="CEH12278.1"/>
    </source>
</evidence>
<sequence>MVFGYLTGQQCFDQDCPVGLCNCYSGCTCAGGEGPGGPPSRFKRSISDSDSLAAPLLQPRDDSSSIHGLDSPALSTRDQTLGAYGSIGGRGERYRPPVCHGAHGCPP</sequence>
<dbReference type="AlphaFoldDB" id="A0A0P1B8J3"/>
<name>A0A0P1B8J3_9BASI</name>
<proteinExistence type="predicted"/>
<keyword evidence="3" id="KW-1185">Reference proteome</keyword>
<evidence type="ECO:0000256" key="1">
    <source>
        <dbReference type="SAM" id="MobiDB-lite"/>
    </source>
</evidence>
<feature type="region of interest" description="Disordered" evidence="1">
    <location>
        <begin position="34"/>
        <end position="107"/>
    </location>
</feature>
<accession>A0A0P1B8J3</accession>
<evidence type="ECO:0000313" key="3">
    <source>
        <dbReference type="Proteomes" id="UP000054845"/>
    </source>
</evidence>
<reference evidence="2 3" key="1">
    <citation type="submission" date="2014-09" db="EMBL/GenBank/DDBJ databases">
        <authorList>
            <person name="Magalhaes I.L.F."/>
            <person name="Oliveira U."/>
            <person name="Santos F.R."/>
            <person name="Vidigal T.H.D.A."/>
            <person name="Brescovit A.D."/>
            <person name="Santos A.J."/>
        </authorList>
    </citation>
    <scope>NUCLEOTIDE SEQUENCE [LARGE SCALE GENOMIC DNA]</scope>
</reference>